<dbReference type="GO" id="GO:0031956">
    <property type="term" value="F:medium-chain fatty acid-CoA ligase activity"/>
    <property type="evidence" value="ECO:0007669"/>
    <property type="project" value="TreeGrafter"/>
</dbReference>
<reference evidence="4" key="1">
    <citation type="journal article" date="2014" name="Int. J. Syst. Evol. Microbiol.">
        <title>Complete genome sequence of Corynebacterium casei LMG S-19264T (=DSM 44701T), isolated from a smear-ripened cheese.</title>
        <authorList>
            <consortium name="US DOE Joint Genome Institute (JGI-PGF)"/>
            <person name="Walter F."/>
            <person name="Albersmeier A."/>
            <person name="Kalinowski J."/>
            <person name="Ruckert C."/>
        </authorList>
    </citation>
    <scope>NUCLEOTIDE SEQUENCE</scope>
    <source>
        <strain evidence="4">CGMCC 1.16012</strain>
    </source>
</reference>
<dbReference type="Gene3D" id="3.40.50.12780">
    <property type="entry name" value="N-terminal domain of ligase-like"/>
    <property type="match status" value="1"/>
</dbReference>
<dbReference type="AlphaFoldDB" id="A0A917AH29"/>
<dbReference type="InterPro" id="IPR036736">
    <property type="entry name" value="ACP-like_sf"/>
</dbReference>
<dbReference type="GO" id="GO:0006631">
    <property type="term" value="P:fatty acid metabolic process"/>
    <property type="evidence" value="ECO:0007669"/>
    <property type="project" value="TreeGrafter"/>
</dbReference>
<dbReference type="Pfam" id="PF01553">
    <property type="entry name" value="Acyltransferase"/>
    <property type="match status" value="1"/>
</dbReference>
<keyword evidence="5" id="KW-1185">Reference proteome</keyword>
<feature type="domain" description="Carrier" evidence="3">
    <location>
        <begin position="189"/>
        <end position="265"/>
    </location>
</feature>
<dbReference type="SUPFAM" id="SSF69593">
    <property type="entry name" value="Glycerol-3-phosphate (1)-acyltransferase"/>
    <property type="match status" value="1"/>
</dbReference>
<dbReference type="Gene3D" id="1.10.1200.10">
    <property type="entry name" value="ACP-like"/>
    <property type="match status" value="1"/>
</dbReference>
<dbReference type="InterPro" id="IPR045851">
    <property type="entry name" value="AMP-bd_C_sf"/>
</dbReference>
<dbReference type="Pfam" id="PF00550">
    <property type="entry name" value="PP-binding"/>
    <property type="match status" value="1"/>
</dbReference>
<dbReference type="EMBL" id="BMKN01000002">
    <property type="protein sequence ID" value="GGE50952.1"/>
    <property type="molecule type" value="Genomic_DNA"/>
</dbReference>
<comment type="caution">
    <text evidence="4">The sequence shown here is derived from an EMBL/GenBank/DDBJ whole genome shotgun (WGS) entry which is preliminary data.</text>
</comment>
<dbReference type="InterPro" id="IPR009081">
    <property type="entry name" value="PP-bd_ACP"/>
</dbReference>
<sequence length="514" mass="56615">MRIDNPNSEGIGEILVSGPVVFSGYINNPDANTSSFTDDGYFRTGDLGRMDDDGFLFVTGRIKEVIVLSGGDNIFPEDVEAKFLTDPVIAEIGVLEKDGTLVAVIVPDMAEIARRKLINPEEIVSIAVASAAKSLPSTWRLSGFVLSREPLPRTRLLKLRRFMLPKIYDDLLSGQEAKATALSPEDKSWIAEEPQKSLWKILQQEFPDSDLSLDGYVSYELGLDSFGWMNLSLEIEKSTGVRLSLLDIAKIATIRDMFTVVAERLEAGPDDTFTQADSTAAVEKWLSQRSRSETALGWLLYLCNSLIMRVYFRVRSEGRENLSKLGDAPFLICPNHVSDLDALVLAASLPSSIRHRTMWSGSRGAAFGTGFRRAVARSVGMFPVDQEAPMIAIDIAVEALNRGMVQVWFPEGLLSPDGKLLPFHVGVGHIIARSEVPVVPVIIKGTFEALPRERRIPRPKAVRIIFGSPIDPKEFKQGSKSSESDEQFIANKLRQKLLDLAADNGADLRSHGDA</sequence>
<dbReference type="Proteomes" id="UP000606730">
    <property type="component" value="Unassembled WGS sequence"/>
</dbReference>
<dbReference type="GO" id="GO:0016746">
    <property type="term" value="F:acyltransferase activity"/>
    <property type="evidence" value="ECO:0007669"/>
    <property type="project" value="InterPro"/>
</dbReference>
<keyword evidence="2" id="KW-0436">Ligase</keyword>
<evidence type="ECO:0000256" key="2">
    <source>
        <dbReference type="ARBA" id="ARBA00022598"/>
    </source>
</evidence>
<evidence type="ECO:0000256" key="1">
    <source>
        <dbReference type="ARBA" id="ARBA00006432"/>
    </source>
</evidence>
<dbReference type="SUPFAM" id="SSF47336">
    <property type="entry name" value="ACP-like"/>
    <property type="match status" value="1"/>
</dbReference>
<evidence type="ECO:0000313" key="5">
    <source>
        <dbReference type="Proteomes" id="UP000606730"/>
    </source>
</evidence>
<comment type="similarity">
    <text evidence="1">Belongs to the ATP-dependent AMP-binding enzyme family.</text>
</comment>
<dbReference type="SUPFAM" id="SSF56801">
    <property type="entry name" value="Acetyl-CoA synthetase-like"/>
    <property type="match status" value="1"/>
</dbReference>
<dbReference type="InterPro" id="IPR002123">
    <property type="entry name" value="Plipid/glycerol_acylTrfase"/>
</dbReference>
<evidence type="ECO:0000313" key="4">
    <source>
        <dbReference type="EMBL" id="GGE50952.1"/>
    </source>
</evidence>
<dbReference type="CDD" id="cd07989">
    <property type="entry name" value="LPLAT_AGPAT-like"/>
    <property type="match status" value="1"/>
</dbReference>
<evidence type="ECO:0000259" key="3">
    <source>
        <dbReference type="PROSITE" id="PS50075"/>
    </source>
</evidence>
<dbReference type="PANTHER" id="PTHR43201">
    <property type="entry name" value="ACYL-COA SYNTHETASE"/>
    <property type="match status" value="1"/>
</dbReference>
<accession>A0A917AH29</accession>
<organism evidence="4 5">
    <name type="scientific">Actibacterium pelagium</name>
    <dbReference type="NCBI Taxonomy" id="2029103"/>
    <lineage>
        <taxon>Bacteria</taxon>
        <taxon>Pseudomonadati</taxon>
        <taxon>Pseudomonadota</taxon>
        <taxon>Alphaproteobacteria</taxon>
        <taxon>Rhodobacterales</taxon>
        <taxon>Roseobacteraceae</taxon>
        <taxon>Actibacterium</taxon>
    </lineage>
</organism>
<dbReference type="PANTHER" id="PTHR43201:SF5">
    <property type="entry name" value="MEDIUM-CHAIN ACYL-COA LIGASE ACSF2, MITOCHONDRIAL"/>
    <property type="match status" value="1"/>
</dbReference>
<reference evidence="4" key="2">
    <citation type="submission" date="2020-09" db="EMBL/GenBank/DDBJ databases">
        <authorList>
            <person name="Sun Q."/>
            <person name="Zhou Y."/>
        </authorList>
    </citation>
    <scope>NUCLEOTIDE SEQUENCE</scope>
    <source>
        <strain evidence="4">CGMCC 1.16012</strain>
    </source>
</reference>
<gene>
    <name evidence="4" type="ORF">GCM10011517_18420</name>
</gene>
<proteinExistence type="inferred from homology"/>
<name>A0A917AH29_9RHOB</name>
<dbReference type="InterPro" id="IPR042099">
    <property type="entry name" value="ANL_N_sf"/>
</dbReference>
<dbReference type="PROSITE" id="PS50075">
    <property type="entry name" value="CARRIER"/>
    <property type="match status" value="1"/>
</dbReference>
<dbReference type="SMART" id="SM00563">
    <property type="entry name" value="PlsC"/>
    <property type="match status" value="1"/>
</dbReference>
<dbReference type="Gene3D" id="3.30.300.30">
    <property type="match status" value="1"/>
</dbReference>
<protein>
    <recommendedName>
        <fullName evidence="3">Carrier domain-containing protein</fullName>
    </recommendedName>
</protein>